<dbReference type="OrthoDB" id="9805307at2"/>
<name>A0A544TNT6_9BACI</name>
<evidence type="ECO:0000259" key="2">
    <source>
        <dbReference type="Pfam" id="PF01557"/>
    </source>
</evidence>
<proteinExistence type="predicted"/>
<dbReference type="AlphaFoldDB" id="A0A544TNT6"/>
<dbReference type="EMBL" id="VDGI01000016">
    <property type="protein sequence ID" value="TQR19126.1"/>
    <property type="molecule type" value="Genomic_DNA"/>
</dbReference>
<dbReference type="GO" id="GO:0018800">
    <property type="term" value="F:5-oxopent-3-ene-1,2,5-tricarboxylate decarboxylase activity"/>
    <property type="evidence" value="ECO:0007669"/>
    <property type="project" value="InterPro"/>
</dbReference>
<evidence type="ECO:0000256" key="1">
    <source>
        <dbReference type="ARBA" id="ARBA00022723"/>
    </source>
</evidence>
<dbReference type="PANTHER" id="PTHR11820">
    <property type="entry name" value="ACYLPYRUVASE"/>
    <property type="match status" value="1"/>
</dbReference>
<dbReference type="GO" id="GO:0046872">
    <property type="term" value="F:metal ion binding"/>
    <property type="evidence" value="ECO:0007669"/>
    <property type="project" value="UniProtKB-KW"/>
</dbReference>
<dbReference type="InterPro" id="IPR012686">
    <property type="entry name" value="HPA_isomer/decarb_N"/>
</dbReference>
<gene>
    <name evidence="3" type="ORF">FG384_14050</name>
</gene>
<evidence type="ECO:0000313" key="3">
    <source>
        <dbReference type="EMBL" id="TQR19126.1"/>
    </source>
</evidence>
<sequence>MEKGVKRLSRASFRVLGEPVLIKAEVNTRKNTVVIEDYELISNEIQFDNPITGTVYGTLLNFKGELERLGDDVNNEPYFSPPIAPVLYIKPVNTFNCYGGSIPMPVGISKLEMGAALGIVIGKKAVAVDESTALSYVAGYTIVNDVRIPHDSLYRPAIHFQARDGFCPIGPWIIDRHGVENPDNVSIRVYINDKLQQENSTSNLVRSVSRLLADVTEFMTLSPGDVLLVGVPEDAPQASVGDKIRIEIDGIGSLENVIVDESESKWRKLI</sequence>
<organism evidence="3 4">
    <name type="scientific">Psychrobacillus vulpis</name>
    <dbReference type="NCBI Taxonomy" id="2325572"/>
    <lineage>
        <taxon>Bacteria</taxon>
        <taxon>Bacillati</taxon>
        <taxon>Bacillota</taxon>
        <taxon>Bacilli</taxon>
        <taxon>Bacillales</taxon>
        <taxon>Bacillaceae</taxon>
        <taxon>Psychrobacillus</taxon>
    </lineage>
</organism>
<dbReference type="GO" id="GO:0008704">
    <property type="term" value="F:5-carboxymethyl-2-hydroxymuconate delta-isomerase activity"/>
    <property type="evidence" value="ECO:0007669"/>
    <property type="project" value="InterPro"/>
</dbReference>
<accession>A0A544TNT6</accession>
<dbReference type="Pfam" id="PF01557">
    <property type="entry name" value="FAA_hydrolase"/>
    <property type="match status" value="1"/>
</dbReference>
<dbReference type="PANTHER" id="PTHR11820:SF114">
    <property type="entry name" value="4-HYDROXYPHENYLACETATE CATABOLISM PROTEIN"/>
    <property type="match status" value="1"/>
</dbReference>
<protein>
    <submittedName>
        <fullName evidence="3">4-hydroxyphenylacetate isomerase</fullName>
    </submittedName>
</protein>
<comment type="caution">
    <text evidence="3">The sequence shown here is derived from an EMBL/GenBank/DDBJ whole genome shotgun (WGS) entry which is preliminary data.</text>
</comment>
<dbReference type="InterPro" id="IPR036663">
    <property type="entry name" value="Fumarylacetoacetase_C_sf"/>
</dbReference>
<dbReference type="SUPFAM" id="SSF56529">
    <property type="entry name" value="FAH"/>
    <property type="match status" value="1"/>
</dbReference>
<evidence type="ECO:0000313" key="4">
    <source>
        <dbReference type="Proteomes" id="UP000316626"/>
    </source>
</evidence>
<reference evidence="3 4" key="1">
    <citation type="submission" date="2019-06" db="EMBL/GenBank/DDBJ databases">
        <title>Psychrobacillus vulpis sp. nov., a new species isolated from feces of a red fox that inhabits in The Tablas de Daimiel Natural Park, Albacete, Spain.</title>
        <authorList>
            <person name="Rodriguez M."/>
            <person name="Reina J.C."/>
            <person name="Bejar V."/>
            <person name="Llamas I."/>
        </authorList>
    </citation>
    <scope>NUCLEOTIDE SEQUENCE [LARGE SCALE GENOMIC DNA]</scope>
    <source>
        <strain evidence="3 4">Z8</strain>
    </source>
</reference>
<keyword evidence="3" id="KW-0413">Isomerase</keyword>
<keyword evidence="4" id="KW-1185">Reference proteome</keyword>
<keyword evidence="1" id="KW-0479">Metal-binding</keyword>
<feature type="domain" description="Fumarylacetoacetase-like C-terminal" evidence="2">
    <location>
        <begin position="54"/>
        <end position="259"/>
    </location>
</feature>
<dbReference type="Gene3D" id="3.90.850.10">
    <property type="entry name" value="Fumarylacetoacetase-like, C-terminal domain"/>
    <property type="match status" value="1"/>
</dbReference>
<dbReference type="NCBIfam" id="TIGR02305">
    <property type="entry name" value="HpaG-N-term"/>
    <property type="match status" value="1"/>
</dbReference>
<dbReference type="InterPro" id="IPR011234">
    <property type="entry name" value="Fumarylacetoacetase-like_C"/>
</dbReference>
<dbReference type="Proteomes" id="UP000316626">
    <property type="component" value="Unassembled WGS sequence"/>
</dbReference>